<protein>
    <submittedName>
        <fullName evidence="1">Uncharacterized protein</fullName>
    </submittedName>
</protein>
<proteinExistence type="predicted"/>
<organism evidence="1 2">
    <name type="scientific">Pocillopora meandrina</name>
    <dbReference type="NCBI Taxonomy" id="46732"/>
    <lineage>
        <taxon>Eukaryota</taxon>
        <taxon>Metazoa</taxon>
        <taxon>Cnidaria</taxon>
        <taxon>Anthozoa</taxon>
        <taxon>Hexacorallia</taxon>
        <taxon>Scleractinia</taxon>
        <taxon>Astrocoeniina</taxon>
        <taxon>Pocilloporidae</taxon>
        <taxon>Pocillopora</taxon>
    </lineage>
</organism>
<evidence type="ECO:0000313" key="2">
    <source>
        <dbReference type="Proteomes" id="UP001159428"/>
    </source>
</evidence>
<name>A0AAU9WPE6_9CNID</name>
<comment type="caution">
    <text evidence="1">The sequence shown here is derived from an EMBL/GenBank/DDBJ whole genome shotgun (WGS) entry which is preliminary data.</text>
</comment>
<sequence length="106" mass="12146">MMLAASKSAKSLPKIFKPRKAQILSWYKFKRGLPCPDKPHHLDSVFKEPLEKIYDRLSEPALLIICLPGYTQNANVPSMSCMEERELSWLHPVLLCTSVVVQHKKN</sequence>
<evidence type="ECO:0000313" key="1">
    <source>
        <dbReference type="EMBL" id="CAH3121079.1"/>
    </source>
</evidence>
<dbReference type="Proteomes" id="UP001159428">
    <property type="component" value="Unassembled WGS sequence"/>
</dbReference>
<accession>A0AAU9WPE6</accession>
<gene>
    <name evidence="1" type="ORF">PMEA_00009024</name>
</gene>
<dbReference type="AlphaFoldDB" id="A0AAU9WPE6"/>
<reference evidence="1 2" key="1">
    <citation type="submission" date="2022-05" db="EMBL/GenBank/DDBJ databases">
        <authorList>
            <consortium name="Genoscope - CEA"/>
            <person name="William W."/>
        </authorList>
    </citation>
    <scope>NUCLEOTIDE SEQUENCE [LARGE SCALE GENOMIC DNA]</scope>
</reference>
<keyword evidence="2" id="KW-1185">Reference proteome</keyword>
<dbReference type="EMBL" id="CALNXJ010000018">
    <property type="protein sequence ID" value="CAH3121079.1"/>
    <property type="molecule type" value="Genomic_DNA"/>
</dbReference>